<feature type="non-terminal residue" evidence="1">
    <location>
        <position position="1"/>
    </location>
</feature>
<dbReference type="EMBL" id="WJQU01000002">
    <property type="protein sequence ID" value="KAJ6641006.1"/>
    <property type="molecule type" value="Genomic_DNA"/>
</dbReference>
<evidence type="ECO:0000313" key="2">
    <source>
        <dbReference type="Proteomes" id="UP001151699"/>
    </source>
</evidence>
<proteinExistence type="predicted"/>
<evidence type="ECO:0000313" key="1">
    <source>
        <dbReference type="EMBL" id="KAJ6641006.1"/>
    </source>
</evidence>
<comment type="caution">
    <text evidence="1">The sequence shown here is derived from an EMBL/GenBank/DDBJ whole genome shotgun (WGS) entry which is preliminary data.</text>
</comment>
<reference evidence="1" key="1">
    <citation type="submission" date="2022-07" db="EMBL/GenBank/DDBJ databases">
        <authorList>
            <person name="Trinca V."/>
            <person name="Uliana J.V.C."/>
            <person name="Torres T.T."/>
            <person name="Ward R.J."/>
            <person name="Monesi N."/>
        </authorList>
    </citation>
    <scope>NUCLEOTIDE SEQUENCE</scope>
    <source>
        <strain evidence="1">HSMRA1968</strain>
        <tissue evidence="1">Whole embryos</tissue>
    </source>
</reference>
<protein>
    <submittedName>
        <fullName evidence="1">Uncharacterized protein</fullName>
    </submittedName>
</protein>
<name>A0A9Q0N0L2_9DIPT</name>
<accession>A0A9Q0N0L2</accession>
<feature type="non-terminal residue" evidence="1">
    <location>
        <position position="83"/>
    </location>
</feature>
<organism evidence="1 2">
    <name type="scientific">Pseudolycoriella hygida</name>
    <dbReference type="NCBI Taxonomy" id="35572"/>
    <lineage>
        <taxon>Eukaryota</taxon>
        <taxon>Metazoa</taxon>
        <taxon>Ecdysozoa</taxon>
        <taxon>Arthropoda</taxon>
        <taxon>Hexapoda</taxon>
        <taxon>Insecta</taxon>
        <taxon>Pterygota</taxon>
        <taxon>Neoptera</taxon>
        <taxon>Endopterygota</taxon>
        <taxon>Diptera</taxon>
        <taxon>Nematocera</taxon>
        <taxon>Sciaroidea</taxon>
        <taxon>Sciaridae</taxon>
        <taxon>Pseudolycoriella</taxon>
    </lineage>
</organism>
<keyword evidence="2" id="KW-1185">Reference proteome</keyword>
<dbReference type="Proteomes" id="UP001151699">
    <property type="component" value="Chromosome B"/>
</dbReference>
<dbReference type="AlphaFoldDB" id="A0A9Q0N0L2"/>
<sequence length="83" mass="9624">NSGNIGLEVALDFFLAHTFEVFRSFENYFIYRLARLVSNSEHIERYVNLQNTLRDAGLLSQDEIDFFMSQVADSVKWLEADGE</sequence>
<gene>
    <name evidence="1" type="ORF">Bhyg_05939</name>
</gene>